<comment type="caution">
    <text evidence="1">The sequence shown here is derived from an EMBL/GenBank/DDBJ whole genome shotgun (WGS) entry which is preliminary data.</text>
</comment>
<dbReference type="Proteomes" id="UP001157440">
    <property type="component" value="Unassembled WGS sequence"/>
</dbReference>
<dbReference type="AlphaFoldDB" id="A0AA37TJC3"/>
<gene>
    <name evidence="1" type="ORF">GCM10007890_47800</name>
</gene>
<proteinExistence type="predicted"/>
<keyword evidence="2" id="KW-1185">Reference proteome</keyword>
<reference evidence="2" key="1">
    <citation type="journal article" date="2019" name="Int. J. Syst. Evol. Microbiol.">
        <title>The Global Catalogue of Microorganisms (GCM) 10K type strain sequencing project: providing services to taxonomists for standard genome sequencing and annotation.</title>
        <authorList>
            <consortium name="The Broad Institute Genomics Platform"/>
            <consortium name="The Broad Institute Genome Sequencing Center for Infectious Disease"/>
            <person name="Wu L."/>
            <person name="Ma J."/>
        </authorList>
    </citation>
    <scope>NUCLEOTIDE SEQUENCE [LARGE SCALE GENOMIC DNA]</scope>
    <source>
        <strain evidence="2">NBRC 103632</strain>
    </source>
</reference>
<sequence>MRPLEGHPADAALKLRRFAVVDDVDPSPASRAGGQEQASPEGRYCVRRLDARGRTIQTHDIVAMDGDEAVELAHALSGTGRAQLWHGDKLIHEIEPFAFRRRPGVT</sequence>
<evidence type="ECO:0000313" key="1">
    <source>
        <dbReference type="EMBL" id="GLS72765.1"/>
    </source>
</evidence>
<dbReference type="EMBL" id="BSPL01000023">
    <property type="protein sequence ID" value="GLS72765.1"/>
    <property type="molecule type" value="Genomic_DNA"/>
</dbReference>
<evidence type="ECO:0000313" key="2">
    <source>
        <dbReference type="Proteomes" id="UP001157440"/>
    </source>
</evidence>
<name>A0AA37TJC3_9HYPH</name>
<accession>A0AA37TJC3</accession>
<protein>
    <submittedName>
        <fullName evidence="1">Uncharacterized protein</fullName>
    </submittedName>
</protein>
<organism evidence="1 2">
    <name type="scientific">Methylobacterium tardum</name>
    <dbReference type="NCBI Taxonomy" id="374432"/>
    <lineage>
        <taxon>Bacteria</taxon>
        <taxon>Pseudomonadati</taxon>
        <taxon>Pseudomonadota</taxon>
        <taxon>Alphaproteobacteria</taxon>
        <taxon>Hyphomicrobiales</taxon>
        <taxon>Methylobacteriaceae</taxon>
        <taxon>Methylobacterium</taxon>
    </lineage>
</organism>